<dbReference type="InterPro" id="IPR029016">
    <property type="entry name" value="GAF-like_dom_sf"/>
</dbReference>
<dbReference type="Gene3D" id="3.30.450.40">
    <property type="match status" value="1"/>
</dbReference>
<evidence type="ECO:0000259" key="1">
    <source>
        <dbReference type="PROSITE" id="PS51078"/>
    </source>
</evidence>
<name>A0A645J4J8_9ZZZZ</name>
<dbReference type="Pfam" id="PF01614">
    <property type="entry name" value="IclR_C"/>
    <property type="match status" value="1"/>
</dbReference>
<proteinExistence type="predicted"/>
<protein>
    <recommendedName>
        <fullName evidence="1">IclR-ED domain-containing protein</fullName>
    </recommendedName>
</protein>
<dbReference type="EMBL" id="VSSQ01129346">
    <property type="protein sequence ID" value="MPN57619.1"/>
    <property type="molecule type" value="Genomic_DNA"/>
</dbReference>
<comment type="caution">
    <text evidence="2">The sequence shown here is derived from an EMBL/GenBank/DDBJ whole genome shotgun (WGS) entry which is preliminary data.</text>
</comment>
<dbReference type="InterPro" id="IPR014757">
    <property type="entry name" value="Tscrpt_reg_IclR_C"/>
</dbReference>
<reference evidence="2" key="1">
    <citation type="submission" date="2019-08" db="EMBL/GenBank/DDBJ databases">
        <authorList>
            <person name="Kucharzyk K."/>
            <person name="Murdoch R.W."/>
            <person name="Higgins S."/>
            <person name="Loffler F."/>
        </authorList>
    </citation>
    <scope>NUCLEOTIDE SEQUENCE</scope>
</reference>
<accession>A0A645J4J8</accession>
<dbReference type="AlphaFoldDB" id="A0A645J4J8"/>
<feature type="domain" description="IclR-ED" evidence="1">
    <location>
        <begin position="1"/>
        <end position="93"/>
    </location>
</feature>
<dbReference type="SUPFAM" id="SSF55781">
    <property type="entry name" value="GAF domain-like"/>
    <property type="match status" value="1"/>
</dbReference>
<sequence>MRDCDADIPEKKDPKLLFKGIAEIREKGYVLNLRKNRWNIAAMSMPLYGDDGRTVEAALSIIGSAEDFDAPKAEKLAGILRKAIDECKSDESSNQESTL</sequence>
<gene>
    <name evidence="2" type="ORF">SDC9_205313</name>
</gene>
<organism evidence="2">
    <name type="scientific">bioreactor metagenome</name>
    <dbReference type="NCBI Taxonomy" id="1076179"/>
    <lineage>
        <taxon>unclassified sequences</taxon>
        <taxon>metagenomes</taxon>
        <taxon>ecological metagenomes</taxon>
    </lineage>
</organism>
<evidence type="ECO:0000313" key="2">
    <source>
        <dbReference type="EMBL" id="MPN57619.1"/>
    </source>
</evidence>
<dbReference type="PROSITE" id="PS51078">
    <property type="entry name" value="ICLR_ED"/>
    <property type="match status" value="1"/>
</dbReference>